<keyword evidence="2" id="KW-1185">Reference proteome</keyword>
<dbReference type="Proteomes" id="UP001633002">
    <property type="component" value="Unassembled WGS sequence"/>
</dbReference>
<name>A0ABD3GLI7_9MARC</name>
<dbReference type="AlphaFoldDB" id="A0ABD3GLI7"/>
<protein>
    <submittedName>
        <fullName evidence="1">Uncharacterized protein</fullName>
    </submittedName>
</protein>
<evidence type="ECO:0000313" key="1">
    <source>
        <dbReference type="EMBL" id="KAL3680085.1"/>
    </source>
</evidence>
<gene>
    <name evidence="1" type="ORF">R1sor_023041</name>
</gene>
<sequence>MERINRDAVGQWRSAKWQEEVGVTRLTRWLAGPLLHRIPCLYLLCMLTEHLESECFRFVQNGRMYRELGGLMAQLECVHQHARCSSTRPRALKETGRCLVRSLVQRGAACIPYTSFRTLQLRGKAAPGKFASVDALEDLNICNRSSISLLVRCCFVGPSSLFPCDRLSDYFEVPIETRGWIHTWENCYSHRVNSTSVIVRHSAVESRSLSFSQQERIVVEAIRVEPKVLVNVQTSDGKVVVEHLILSPDAITAVEPEADVERPYNGLRQIFDRLLIRLGFLSGDCPRNARNIGRFEPHMVEHGFRGVDHASNERLLNELKHPYTVRAPRKVKAKSAPTSKDFEQLKGSLKATWSQTQKHKWRCFVTEAEQTALFRYGPEP</sequence>
<organism evidence="1 2">
    <name type="scientific">Riccia sorocarpa</name>
    <dbReference type="NCBI Taxonomy" id="122646"/>
    <lineage>
        <taxon>Eukaryota</taxon>
        <taxon>Viridiplantae</taxon>
        <taxon>Streptophyta</taxon>
        <taxon>Embryophyta</taxon>
        <taxon>Marchantiophyta</taxon>
        <taxon>Marchantiopsida</taxon>
        <taxon>Marchantiidae</taxon>
        <taxon>Marchantiales</taxon>
        <taxon>Ricciaceae</taxon>
        <taxon>Riccia</taxon>
    </lineage>
</organism>
<reference evidence="1 2" key="1">
    <citation type="submission" date="2024-09" db="EMBL/GenBank/DDBJ databases">
        <title>Chromosome-scale assembly of Riccia sorocarpa.</title>
        <authorList>
            <person name="Paukszto L."/>
        </authorList>
    </citation>
    <scope>NUCLEOTIDE SEQUENCE [LARGE SCALE GENOMIC DNA]</scope>
    <source>
        <strain evidence="1">LP-2024</strain>
        <tissue evidence="1">Aerial parts of the thallus</tissue>
    </source>
</reference>
<proteinExistence type="predicted"/>
<accession>A0ABD3GLI7</accession>
<comment type="caution">
    <text evidence="1">The sequence shown here is derived from an EMBL/GenBank/DDBJ whole genome shotgun (WGS) entry which is preliminary data.</text>
</comment>
<dbReference type="EMBL" id="JBJQOH010000007">
    <property type="protein sequence ID" value="KAL3680085.1"/>
    <property type="molecule type" value="Genomic_DNA"/>
</dbReference>
<evidence type="ECO:0000313" key="2">
    <source>
        <dbReference type="Proteomes" id="UP001633002"/>
    </source>
</evidence>